<name>A0A0H2RH10_9AGAM</name>
<keyword evidence="3" id="KW-1185">Reference proteome</keyword>
<feature type="compositionally biased region" description="Basic and acidic residues" evidence="1">
    <location>
        <begin position="121"/>
        <end position="131"/>
    </location>
</feature>
<accession>A0A0H2RH10</accession>
<sequence length="236" mass="27975">MSENRANVNALSRRKLYRCCRRRGRQTFPFLHPSPPRLPNRAPDVKMRSFYMEMLARKSLHIRKRRDRPVIAPWSWSTHSQFRRHPSFLQRRHLASFLVRRPLSLLSSLSPSFRLGNMNETSKERPSECERTVMQPTLRRRESQQRPQASGLHHLPPKVVNDAKTSLRIGLRVTVIFDGWTTTRWWLGVRQGTRVERCRRCRHGDHAAFFNFNLVFLLNVESNVRVQNIYRTISIP</sequence>
<feature type="region of interest" description="Disordered" evidence="1">
    <location>
        <begin position="117"/>
        <end position="157"/>
    </location>
</feature>
<dbReference type="AlphaFoldDB" id="A0A0H2RH10"/>
<evidence type="ECO:0000256" key="1">
    <source>
        <dbReference type="SAM" id="MobiDB-lite"/>
    </source>
</evidence>
<dbReference type="Proteomes" id="UP000053477">
    <property type="component" value="Unassembled WGS sequence"/>
</dbReference>
<gene>
    <name evidence="2" type="ORF">SCHPADRAFT_487369</name>
</gene>
<dbReference type="InParanoid" id="A0A0H2RH10"/>
<evidence type="ECO:0000313" key="2">
    <source>
        <dbReference type="EMBL" id="KLO11144.1"/>
    </source>
</evidence>
<organism evidence="2 3">
    <name type="scientific">Schizopora paradoxa</name>
    <dbReference type="NCBI Taxonomy" id="27342"/>
    <lineage>
        <taxon>Eukaryota</taxon>
        <taxon>Fungi</taxon>
        <taxon>Dikarya</taxon>
        <taxon>Basidiomycota</taxon>
        <taxon>Agaricomycotina</taxon>
        <taxon>Agaricomycetes</taxon>
        <taxon>Hymenochaetales</taxon>
        <taxon>Schizoporaceae</taxon>
        <taxon>Schizopora</taxon>
    </lineage>
</organism>
<proteinExistence type="predicted"/>
<evidence type="ECO:0000313" key="3">
    <source>
        <dbReference type="Proteomes" id="UP000053477"/>
    </source>
</evidence>
<reference evidence="2 3" key="1">
    <citation type="submission" date="2015-04" db="EMBL/GenBank/DDBJ databases">
        <title>Complete genome sequence of Schizopora paradoxa KUC8140, a cosmopolitan wood degrader in East Asia.</title>
        <authorList>
            <consortium name="DOE Joint Genome Institute"/>
            <person name="Min B."/>
            <person name="Park H."/>
            <person name="Jang Y."/>
            <person name="Kim J.-J."/>
            <person name="Kim K.H."/>
            <person name="Pangilinan J."/>
            <person name="Lipzen A."/>
            <person name="Riley R."/>
            <person name="Grigoriev I.V."/>
            <person name="Spatafora J.W."/>
            <person name="Choi I.-G."/>
        </authorList>
    </citation>
    <scope>NUCLEOTIDE SEQUENCE [LARGE SCALE GENOMIC DNA]</scope>
    <source>
        <strain evidence="2 3">KUC8140</strain>
    </source>
</reference>
<protein>
    <submittedName>
        <fullName evidence="2">Uncharacterized protein</fullName>
    </submittedName>
</protein>
<dbReference type="EMBL" id="KQ086008">
    <property type="protein sequence ID" value="KLO11144.1"/>
    <property type="molecule type" value="Genomic_DNA"/>
</dbReference>